<dbReference type="EMBL" id="BART01005126">
    <property type="protein sequence ID" value="GAG61351.1"/>
    <property type="molecule type" value="Genomic_DNA"/>
</dbReference>
<dbReference type="Gene3D" id="1.20.81.30">
    <property type="entry name" value="Type II secretion system (T2SS), domain F"/>
    <property type="match status" value="1"/>
</dbReference>
<dbReference type="InterPro" id="IPR018076">
    <property type="entry name" value="T2SS_GspF_dom"/>
</dbReference>
<dbReference type="InterPro" id="IPR042094">
    <property type="entry name" value="T2SS_GspF_sf"/>
</dbReference>
<feature type="domain" description="Type II secretion system protein GspF" evidence="6">
    <location>
        <begin position="31"/>
        <end position="90"/>
    </location>
</feature>
<evidence type="ECO:0000256" key="3">
    <source>
        <dbReference type="ARBA" id="ARBA00022692"/>
    </source>
</evidence>
<keyword evidence="3" id="KW-0812">Transmembrane</keyword>
<evidence type="ECO:0000313" key="7">
    <source>
        <dbReference type="EMBL" id="GAG61351.1"/>
    </source>
</evidence>
<keyword evidence="5" id="KW-0472">Membrane</keyword>
<name>X1AN83_9ZZZZ</name>
<comment type="caution">
    <text evidence="7">The sequence shown here is derived from an EMBL/GenBank/DDBJ whole genome shotgun (WGS) entry which is preliminary data.</text>
</comment>
<evidence type="ECO:0000256" key="4">
    <source>
        <dbReference type="ARBA" id="ARBA00022989"/>
    </source>
</evidence>
<sequence>FIIVTLIPFLLLNIRTAQRLRRFHEQLPDTLQLIGGSLKAGYSFNQAISMVVEETKPPISDEFKRVLSEIRMGLSDSEAFENTAFGSSFYNYWHSKSQHK</sequence>
<dbReference type="Pfam" id="PF00482">
    <property type="entry name" value="T2SSF"/>
    <property type="match status" value="1"/>
</dbReference>
<gene>
    <name evidence="7" type="ORF">S01H4_12192</name>
</gene>
<comment type="subcellular location">
    <subcellularLocation>
        <location evidence="1">Cell membrane</location>
        <topology evidence="1">Multi-pass membrane protein</topology>
    </subcellularLocation>
</comment>
<evidence type="ECO:0000256" key="2">
    <source>
        <dbReference type="ARBA" id="ARBA00022475"/>
    </source>
</evidence>
<dbReference type="AlphaFoldDB" id="X1AN83"/>
<keyword evidence="4" id="KW-1133">Transmembrane helix</keyword>
<organism evidence="7">
    <name type="scientific">marine sediment metagenome</name>
    <dbReference type="NCBI Taxonomy" id="412755"/>
    <lineage>
        <taxon>unclassified sequences</taxon>
        <taxon>metagenomes</taxon>
        <taxon>ecological metagenomes</taxon>
    </lineage>
</organism>
<accession>X1AN83</accession>
<keyword evidence="2" id="KW-1003">Cell membrane</keyword>
<dbReference type="PANTHER" id="PTHR35007">
    <property type="entry name" value="INTEGRAL MEMBRANE PROTEIN-RELATED"/>
    <property type="match status" value="1"/>
</dbReference>
<feature type="non-terminal residue" evidence="7">
    <location>
        <position position="1"/>
    </location>
</feature>
<evidence type="ECO:0000256" key="1">
    <source>
        <dbReference type="ARBA" id="ARBA00004651"/>
    </source>
</evidence>
<proteinExistence type="predicted"/>
<protein>
    <recommendedName>
        <fullName evidence="6">Type II secretion system protein GspF domain-containing protein</fullName>
    </recommendedName>
</protein>
<dbReference type="GO" id="GO:0005886">
    <property type="term" value="C:plasma membrane"/>
    <property type="evidence" value="ECO:0007669"/>
    <property type="project" value="UniProtKB-SubCell"/>
</dbReference>
<dbReference type="PANTHER" id="PTHR35007:SF1">
    <property type="entry name" value="PILUS ASSEMBLY PROTEIN"/>
    <property type="match status" value="1"/>
</dbReference>
<reference evidence="7" key="1">
    <citation type="journal article" date="2014" name="Front. Microbiol.">
        <title>High frequency of phylogenetically diverse reductive dehalogenase-homologous genes in deep subseafloor sedimentary metagenomes.</title>
        <authorList>
            <person name="Kawai M."/>
            <person name="Futagami T."/>
            <person name="Toyoda A."/>
            <person name="Takaki Y."/>
            <person name="Nishi S."/>
            <person name="Hori S."/>
            <person name="Arai W."/>
            <person name="Tsubouchi T."/>
            <person name="Morono Y."/>
            <person name="Uchiyama I."/>
            <person name="Ito T."/>
            <person name="Fujiyama A."/>
            <person name="Inagaki F."/>
            <person name="Takami H."/>
        </authorList>
    </citation>
    <scope>NUCLEOTIDE SEQUENCE</scope>
    <source>
        <strain evidence="7">Expedition CK06-06</strain>
    </source>
</reference>
<evidence type="ECO:0000259" key="6">
    <source>
        <dbReference type="Pfam" id="PF00482"/>
    </source>
</evidence>
<evidence type="ECO:0000256" key="5">
    <source>
        <dbReference type="ARBA" id="ARBA00023136"/>
    </source>
</evidence>